<comment type="subcellular location">
    <subcellularLocation>
        <location evidence="3">Secreted</location>
    </subcellularLocation>
    <subcellularLocation>
        <location evidence="3">Bacterial flagellum</location>
    </subcellularLocation>
</comment>
<evidence type="ECO:0000259" key="6">
    <source>
        <dbReference type="Pfam" id="PF00700"/>
    </source>
</evidence>
<dbReference type="PANTHER" id="PTHR42792">
    <property type="entry name" value="FLAGELLIN"/>
    <property type="match status" value="1"/>
</dbReference>
<feature type="coiled-coil region" evidence="4">
    <location>
        <begin position="216"/>
        <end position="243"/>
    </location>
</feature>
<name>A0A3M0B9U6_9AQUI</name>
<dbReference type="GO" id="GO:0005576">
    <property type="term" value="C:extracellular region"/>
    <property type="evidence" value="ECO:0007669"/>
    <property type="project" value="UniProtKB-SubCell"/>
</dbReference>
<feature type="domain" description="Flagellin C-terminal" evidence="6">
    <location>
        <begin position="214"/>
        <end position="298"/>
    </location>
</feature>
<keyword evidence="3" id="KW-0964">Secreted</keyword>
<dbReference type="InterPro" id="IPR042187">
    <property type="entry name" value="Flagellin_C_sub2"/>
</dbReference>
<evidence type="ECO:0000313" key="7">
    <source>
        <dbReference type="EMBL" id="RMA93254.1"/>
    </source>
</evidence>
<dbReference type="Pfam" id="PF00669">
    <property type="entry name" value="Flagellin_N"/>
    <property type="match status" value="1"/>
</dbReference>
<comment type="similarity">
    <text evidence="1 3">Belongs to the bacterial flagellin family.</text>
</comment>
<keyword evidence="7" id="KW-0966">Cell projection</keyword>
<dbReference type="InterPro" id="IPR001029">
    <property type="entry name" value="Flagellin_N"/>
</dbReference>
<evidence type="ECO:0000256" key="1">
    <source>
        <dbReference type="ARBA" id="ARBA00005709"/>
    </source>
</evidence>
<accession>A0A3M0B9U6</accession>
<dbReference type="PRINTS" id="PR00207">
    <property type="entry name" value="FLAGELLIN"/>
</dbReference>
<evidence type="ECO:0000256" key="3">
    <source>
        <dbReference type="RuleBase" id="RU362073"/>
    </source>
</evidence>
<keyword evidence="4" id="KW-0175">Coiled coil</keyword>
<dbReference type="RefSeq" id="WP_121923425.1">
    <property type="nucleotide sequence ID" value="NZ_REFO01000013.1"/>
</dbReference>
<sequence>MGALRINYNYQSDFTLNNLRKTEYNLNKSLERLASGYRINRAADDAAGLYIADQLKTYAVSLNQGTRNAQDGVSIAQIAQGSLTEVYNILNDIKSKTIQASNTLDSNARAQLQQDINHLVDAIDKIFSDTEFNGLKIFGSGVVNAANGSVSGVGKASFVIHYGGRTNQELTLAIGFAGAAAGSTGTAASAVAIGTGTGYVIDVTAQSKANASVQTVDNLIKALDNLNAQVGSYQIELEKIISNNQTQRINTQEAESRIRNVDMAEEMSNFTKYQILMQSGTAMLAQSNQVPQMVLQLLR</sequence>
<dbReference type="Proteomes" id="UP000280842">
    <property type="component" value="Unassembled WGS sequence"/>
</dbReference>
<keyword evidence="8" id="KW-1185">Reference proteome</keyword>
<comment type="caution">
    <text evidence="7">The sequence shown here is derived from an EMBL/GenBank/DDBJ whole genome shotgun (WGS) entry which is preliminary data.</text>
</comment>
<proteinExistence type="inferred from homology"/>
<dbReference type="InterPro" id="IPR001492">
    <property type="entry name" value="Flagellin"/>
</dbReference>
<dbReference type="InterPro" id="IPR046358">
    <property type="entry name" value="Flagellin_C"/>
</dbReference>
<reference evidence="7 8" key="1">
    <citation type="submission" date="2018-10" db="EMBL/GenBank/DDBJ databases">
        <title>Genomic Encyclopedia of Archaeal and Bacterial Type Strains, Phase II (KMG-II): from individual species to whole genera.</title>
        <authorList>
            <person name="Goeker M."/>
        </authorList>
    </citation>
    <scope>NUCLEOTIDE SEQUENCE [LARGE SCALE GENOMIC DNA]</scope>
    <source>
        <strain evidence="7 8">VM1</strain>
    </source>
</reference>
<keyword evidence="7" id="KW-0282">Flagellum</keyword>
<evidence type="ECO:0000256" key="4">
    <source>
        <dbReference type="SAM" id="Coils"/>
    </source>
</evidence>
<dbReference type="Gene3D" id="6.10.10.10">
    <property type="entry name" value="Flagellar export chaperone, C-terminal domain"/>
    <property type="match status" value="1"/>
</dbReference>
<dbReference type="EMBL" id="REFO01000013">
    <property type="protein sequence ID" value="RMA93254.1"/>
    <property type="molecule type" value="Genomic_DNA"/>
</dbReference>
<dbReference type="AlphaFoldDB" id="A0A3M0B9U6"/>
<keyword evidence="2 3" id="KW-0975">Bacterial flagellum</keyword>
<evidence type="ECO:0000313" key="8">
    <source>
        <dbReference type="Proteomes" id="UP000280842"/>
    </source>
</evidence>
<dbReference type="OrthoDB" id="9796789at2"/>
<evidence type="ECO:0000259" key="5">
    <source>
        <dbReference type="Pfam" id="PF00669"/>
    </source>
</evidence>
<dbReference type="SUPFAM" id="SSF64518">
    <property type="entry name" value="Phase 1 flagellin"/>
    <property type="match status" value="1"/>
</dbReference>
<comment type="function">
    <text evidence="3">Flagellin is the subunit protein which polymerizes to form the filaments of bacterial flagella.</text>
</comment>
<dbReference type="Gene3D" id="1.20.1330.10">
    <property type="entry name" value="f41 fragment of flagellin, N-terminal domain"/>
    <property type="match status" value="1"/>
</dbReference>
<evidence type="ECO:0000256" key="2">
    <source>
        <dbReference type="ARBA" id="ARBA00023143"/>
    </source>
</evidence>
<organism evidence="7 8">
    <name type="scientific">Hydrogenothermus marinus</name>
    <dbReference type="NCBI Taxonomy" id="133270"/>
    <lineage>
        <taxon>Bacteria</taxon>
        <taxon>Pseudomonadati</taxon>
        <taxon>Aquificota</taxon>
        <taxon>Aquificia</taxon>
        <taxon>Aquificales</taxon>
        <taxon>Hydrogenothermaceae</taxon>
        <taxon>Hydrogenothermus</taxon>
    </lineage>
</organism>
<keyword evidence="7" id="KW-0969">Cilium</keyword>
<dbReference type="GO" id="GO:0005198">
    <property type="term" value="F:structural molecule activity"/>
    <property type="evidence" value="ECO:0007669"/>
    <property type="project" value="UniProtKB-UniRule"/>
</dbReference>
<dbReference type="GO" id="GO:0009288">
    <property type="term" value="C:bacterial-type flagellum"/>
    <property type="evidence" value="ECO:0007669"/>
    <property type="project" value="UniProtKB-SubCell"/>
</dbReference>
<dbReference type="Pfam" id="PF00700">
    <property type="entry name" value="Flagellin_C"/>
    <property type="match status" value="1"/>
</dbReference>
<protein>
    <recommendedName>
        <fullName evidence="3">Flagellin</fullName>
    </recommendedName>
</protein>
<gene>
    <name evidence="7" type="ORF">CLV39_1315</name>
</gene>
<feature type="domain" description="Flagellin N-terminal" evidence="5">
    <location>
        <begin position="6"/>
        <end position="138"/>
    </location>
</feature>
<dbReference type="PANTHER" id="PTHR42792:SF2">
    <property type="entry name" value="FLAGELLIN"/>
    <property type="match status" value="1"/>
</dbReference>